<proteinExistence type="predicted"/>
<dbReference type="PANTHER" id="PTHR31140:SF70">
    <property type="entry name" value="B3 DOMAIN-CONTAINING PROTEIN OS11G0156000"/>
    <property type="match status" value="1"/>
</dbReference>
<keyword evidence="3" id="KW-0238">DNA-binding</keyword>
<dbReference type="PANTHER" id="PTHR31140">
    <property type="entry name" value="B3 DOMAIN-CONTAINING TRANSCRIPTION FACTOR ABI3"/>
    <property type="match status" value="1"/>
</dbReference>
<dbReference type="PROSITE" id="PS50863">
    <property type="entry name" value="B3"/>
    <property type="match status" value="1"/>
</dbReference>
<dbReference type="AlphaFoldDB" id="A0A2Z7A5J5"/>
<evidence type="ECO:0000313" key="8">
    <source>
        <dbReference type="EMBL" id="KZV14225.1"/>
    </source>
</evidence>
<keyword evidence="5" id="KW-0539">Nucleus</keyword>
<sequence>MSINHYSSDQIPEPHFYMMDSSSPGQNPIFFSRLMPKIATTSRPTSDEHMVMSSADDGDSKSSSSLFLDLDQNQRREKEHLFEKPLTPSDVGKLNRLVIPKQHAEKYFPLGGGGGDGEGEKGFLLSFEDEAGKPWKFRYSYWNSSQSYVLTKGWSRFVKEKRLDAGDFVVFYRHLAEADRLFIGWRRRHSGEEGGGAQAVAGRGMFYNPSQNQMQVQGCSTSPSYQPECVHSGVFF</sequence>
<dbReference type="GO" id="GO:0003677">
    <property type="term" value="F:DNA binding"/>
    <property type="evidence" value="ECO:0007669"/>
    <property type="project" value="UniProtKB-KW"/>
</dbReference>
<feature type="region of interest" description="Disordered" evidence="6">
    <location>
        <begin position="42"/>
        <end position="65"/>
    </location>
</feature>
<dbReference type="Proteomes" id="UP000250235">
    <property type="component" value="Unassembled WGS sequence"/>
</dbReference>
<organism evidence="8 9">
    <name type="scientific">Dorcoceras hygrometricum</name>
    <dbReference type="NCBI Taxonomy" id="472368"/>
    <lineage>
        <taxon>Eukaryota</taxon>
        <taxon>Viridiplantae</taxon>
        <taxon>Streptophyta</taxon>
        <taxon>Embryophyta</taxon>
        <taxon>Tracheophyta</taxon>
        <taxon>Spermatophyta</taxon>
        <taxon>Magnoliopsida</taxon>
        <taxon>eudicotyledons</taxon>
        <taxon>Gunneridae</taxon>
        <taxon>Pentapetalae</taxon>
        <taxon>asterids</taxon>
        <taxon>lamiids</taxon>
        <taxon>Lamiales</taxon>
        <taxon>Gesneriaceae</taxon>
        <taxon>Didymocarpoideae</taxon>
        <taxon>Trichosporeae</taxon>
        <taxon>Loxocarpinae</taxon>
        <taxon>Dorcoceras</taxon>
    </lineage>
</organism>
<dbReference type="CDD" id="cd10017">
    <property type="entry name" value="B3_DNA"/>
    <property type="match status" value="1"/>
</dbReference>
<dbReference type="EMBL" id="KV021288">
    <property type="protein sequence ID" value="KZV14225.1"/>
    <property type="molecule type" value="Genomic_DNA"/>
</dbReference>
<dbReference type="InterPro" id="IPR044800">
    <property type="entry name" value="LEC2-like"/>
</dbReference>
<evidence type="ECO:0000256" key="1">
    <source>
        <dbReference type="ARBA" id="ARBA00004123"/>
    </source>
</evidence>
<name>A0A2Z7A5J5_9LAMI</name>
<dbReference type="Pfam" id="PF02362">
    <property type="entry name" value="B3"/>
    <property type="match status" value="1"/>
</dbReference>
<dbReference type="Gene3D" id="2.40.330.10">
    <property type="entry name" value="DNA-binding pseudobarrel domain"/>
    <property type="match status" value="1"/>
</dbReference>
<dbReference type="InterPro" id="IPR015300">
    <property type="entry name" value="DNA-bd_pseudobarrel_sf"/>
</dbReference>
<dbReference type="SUPFAM" id="SSF101936">
    <property type="entry name" value="DNA-binding pseudobarrel domain"/>
    <property type="match status" value="1"/>
</dbReference>
<keyword evidence="9" id="KW-1185">Reference proteome</keyword>
<accession>A0A2Z7A5J5</accession>
<gene>
    <name evidence="8" type="ORF">F511_44157</name>
</gene>
<dbReference type="GO" id="GO:0005634">
    <property type="term" value="C:nucleus"/>
    <property type="evidence" value="ECO:0007669"/>
    <property type="project" value="UniProtKB-SubCell"/>
</dbReference>
<comment type="subcellular location">
    <subcellularLocation>
        <location evidence="1">Nucleus</location>
    </subcellularLocation>
</comment>
<evidence type="ECO:0000256" key="4">
    <source>
        <dbReference type="ARBA" id="ARBA00023163"/>
    </source>
</evidence>
<evidence type="ECO:0000256" key="2">
    <source>
        <dbReference type="ARBA" id="ARBA00023015"/>
    </source>
</evidence>
<keyword evidence="2" id="KW-0805">Transcription regulation</keyword>
<dbReference type="SMART" id="SM01019">
    <property type="entry name" value="B3"/>
    <property type="match status" value="1"/>
</dbReference>
<dbReference type="OrthoDB" id="2020802at2759"/>
<dbReference type="GO" id="GO:0003700">
    <property type="term" value="F:DNA-binding transcription factor activity"/>
    <property type="evidence" value="ECO:0007669"/>
    <property type="project" value="InterPro"/>
</dbReference>
<reference evidence="8 9" key="1">
    <citation type="journal article" date="2015" name="Proc. Natl. Acad. Sci. U.S.A.">
        <title>The resurrection genome of Boea hygrometrica: A blueprint for survival of dehydration.</title>
        <authorList>
            <person name="Xiao L."/>
            <person name="Yang G."/>
            <person name="Zhang L."/>
            <person name="Yang X."/>
            <person name="Zhao S."/>
            <person name="Ji Z."/>
            <person name="Zhou Q."/>
            <person name="Hu M."/>
            <person name="Wang Y."/>
            <person name="Chen M."/>
            <person name="Xu Y."/>
            <person name="Jin H."/>
            <person name="Xiao X."/>
            <person name="Hu G."/>
            <person name="Bao F."/>
            <person name="Hu Y."/>
            <person name="Wan P."/>
            <person name="Li L."/>
            <person name="Deng X."/>
            <person name="Kuang T."/>
            <person name="Xiang C."/>
            <person name="Zhu J.K."/>
            <person name="Oliver M.J."/>
            <person name="He Y."/>
        </authorList>
    </citation>
    <scope>NUCLEOTIDE SEQUENCE [LARGE SCALE GENOMIC DNA]</scope>
    <source>
        <strain evidence="9">cv. XS01</strain>
    </source>
</reference>
<feature type="domain" description="TF-B3" evidence="7">
    <location>
        <begin position="82"/>
        <end position="189"/>
    </location>
</feature>
<evidence type="ECO:0000256" key="6">
    <source>
        <dbReference type="SAM" id="MobiDB-lite"/>
    </source>
</evidence>
<evidence type="ECO:0000313" key="9">
    <source>
        <dbReference type="Proteomes" id="UP000250235"/>
    </source>
</evidence>
<evidence type="ECO:0000259" key="7">
    <source>
        <dbReference type="PROSITE" id="PS50863"/>
    </source>
</evidence>
<evidence type="ECO:0000256" key="5">
    <source>
        <dbReference type="ARBA" id="ARBA00023242"/>
    </source>
</evidence>
<dbReference type="InterPro" id="IPR003340">
    <property type="entry name" value="B3_DNA-bd"/>
</dbReference>
<evidence type="ECO:0000256" key="3">
    <source>
        <dbReference type="ARBA" id="ARBA00023125"/>
    </source>
</evidence>
<keyword evidence="4" id="KW-0804">Transcription</keyword>
<protein>
    <recommendedName>
        <fullName evidence="7">TF-B3 domain-containing protein</fullName>
    </recommendedName>
</protein>